<name>A0ABP9BRD5_9PSEU</name>
<keyword evidence="3" id="KW-1185">Reference proteome</keyword>
<reference evidence="3" key="1">
    <citation type="journal article" date="2019" name="Int. J. Syst. Evol. Microbiol.">
        <title>The Global Catalogue of Microorganisms (GCM) 10K type strain sequencing project: providing services to taxonomists for standard genome sequencing and annotation.</title>
        <authorList>
            <consortium name="The Broad Institute Genomics Platform"/>
            <consortium name="The Broad Institute Genome Sequencing Center for Infectious Disease"/>
            <person name="Wu L."/>
            <person name="Ma J."/>
        </authorList>
    </citation>
    <scope>NUCLEOTIDE SEQUENCE [LARGE SCALE GENOMIC DNA]</scope>
    <source>
        <strain evidence="3">JCM 17979</strain>
    </source>
</reference>
<dbReference type="Pfam" id="PF04149">
    <property type="entry name" value="DUF397"/>
    <property type="match status" value="1"/>
</dbReference>
<organism evidence="2 3">
    <name type="scientific">Actinomycetospora chlora</name>
    <dbReference type="NCBI Taxonomy" id="663608"/>
    <lineage>
        <taxon>Bacteria</taxon>
        <taxon>Bacillati</taxon>
        <taxon>Actinomycetota</taxon>
        <taxon>Actinomycetes</taxon>
        <taxon>Pseudonocardiales</taxon>
        <taxon>Pseudonocardiaceae</taxon>
        <taxon>Actinomycetospora</taxon>
    </lineage>
</organism>
<proteinExistence type="predicted"/>
<dbReference type="InterPro" id="IPR007278">
    <property type="entry name" value="DUF397"/>
</dbReference>
<accession>A0ABP9BRD5</accession>
<gene>
    <name evidence="2" type="ORF">GCM10023200_38080</name>
</gene>
<sequence>MSEPAPQFHRSSFCGPGNCVEVAFDGDRVLLRDSKRPERGHQLHSRESWASFVDEIKAGRHDLP</sequence>
<comment type="caution">
    <text evidence="2">The sequence shown here is derived from an EMBL/GenBank/DDBJ whole genome shotgun (WGS) entry which is preliminary data.</text>
</comment>
<dbReference type="RefSeq" id="WP_345418630.1">
    <property type="nucleotide sequence ID" value="NZ_BAABHO010000032.1"/>
</dbReference>
<evidence type="ECO:0000313" key="3">
    <source>
        <dbReference type="Proteomes" id="UP001500928"/>
    </source>
</evidence>
<evidence type="ECO:0000259" key="1">
    <source>
        <dbReference type="Pfam" id="PF04149"/>
    </source>
</evidence>
<protein>
    <recommendedName>
        <fullName evidence="1">DUF397 domain-containing protein</fullName>
    </recommendedName>
</protein>
<evidence type="ECO:0000313" key="2">
    <source>
        <dbReference type="EMBL" id="GAA4798100.1"/>
    </source>
</evidence>
<feature type="domain" description="DUF397" evidence="1">
    <location>
        <begin position="7"/>
        <end position="57"/>
    </location>
</feature>
<dbReference type="EMBL" id="BAABHO010000032">
    <property type="protein sequence ID" value="GAA4798100.1"/>
    <property type="molecule type" value="Genomic_DNA"/>
</dbReference>
<dbReference type="Proteomes" id="UP001500928">
    <property type="component" value="Unassembled WGS sequence"/>
</dbReference>